<keyword evidence="1" id="KW-0808">Transferase</keyword>
<gene>
    <name evidence="1" type="ORF">HKN21_05295</name>
</gene>
<keyword evidence="1" id="KW-0489">Methyltransferase</keyword>
<dbReference type="PANTHER" id="PTHR43861">
    <property type="entry name" value="TRANS-ACONITATE 2-METHYLTRANSFERASE-RELATED"/>
    <property type="match status" value="1"/>
</dbReference>
<dbReference type="Proteomes" id="UP000547674">
    <property type="component" value="Unassembled WGS sequence"/>
</dbReference>
<reference evidence="1 2" key="1">
    <citation type="submission" date="2020-03" db="EMBL/GenBank/DDBJ databases">
        <title>Metabolic flexibility allows generalist bacteria to become dominant in a frequently disturbed ecosystem.</title>
        <authorList>
            <person name="Chen Y.-J."/>
            <person name="Leung P.M."/>
            <person name="Bay S.K."/>
            <person name="Hugenholtz P."/>
            <person name="Kessler A.J."/>
            <person name="Shelley G."/>
            <person name="Waite D.W."/>
            <person name="Cook P.L."/>
            <person name="Greening C."/>
        </authorList>
    </citation>
    <scope>NUCLEOTIDE SEQUENCE [LARGE SCALE GENOMIC DNA]</scope>
    <source>
        <strain evidence="1">SS_bin_28</strain>
    </source>
</reference>
<evidence type="ECO:0000313" key="1">
    <source>
        <dbReference type="EMBL" id="NNF06156.1"/>
    </source>
</evidence>
<name>A0A7Y2H1N8_UNCEI</name>
<organism evidence="1 2">
    <name type="scientific">Eiseniibacteriota bacterium</name>
    <dbReference type="NCBI Taxonomy" id="2212470"/>
    <lineage>
        <taxon>Bacteria</taxon>
        <taxon>Candidatus Eiseniibacteriota</taxon>
    </lineage>
</organism>
<dbReference type="Gene3D" id="3.40.50.150">
    <property type="entry name" value="Vaccinia Virus protein VP39"/>
    <property type="match status" value="1"/>
</dbReference>
<dbReference type="CDD" id="cd02440">
    <property type="entry name" value="AdoMet_MTases"/>
    <property type="match status" value="1"/>
</dbReference>
<dbReference type="Pfam" id="PF13489">
    <property type="entry name" value="Methyltransf_23"/>
    <property type="match status" value="1"/>
</dbReference>
<dbReference type="AlphaFoldDB" id="A0A7Y2H1N8"/>
<dbReference type="EMBL" id="JABDJR010000200">
    <property type="protein sequence ID" value="NNF06156.1"/>
    <property type="molecule type" value="Genomic_DNA"/>
</dbReference>
<sequence>MKRWVRDRIKGAINMTPKMLCKYEFEKQKFHKFNERPIELKFVFDQLSELYPKTILDVGTGTTALPHLMRNCGFVVTAIDNISDYWPAGMANRHYHVIDDDITKTKLTQEFDFVTCISVLEHIENPDDAMRNMVKLLKPGGHLALTVPYNEKKFCENVYELPESANYGRGNPYKTSAYSRAEVDQWLAESPMQIAEQQYWQVWDGEFWTTGNPVYPPKLVTPDEPHSLSCLLFRKNG</sequence>
<dbReference type="InterPro" id="IPR029063">
    <property type="entry name" value="SAM-dependent_MTases_sf"/>
</dbReference>
<dbReference type="GO" id="GO:0008168">
    <property type="term" value="F:methyltransferase activity"/>
    <property type="evidence" value="ECO:0007669"/>
    <property type="project" value="UniProtKB-KW"/>
</dbReference>
<protein>
    <submittedName>
        <fullName evidence="1">Class I SAM-dependent methyltransferase</fullName>
    </submittedName>
</protein>
<comment type="caution">
    <text evidence="1">The sequence shown here is derived from an EMBL/GenBank/DDBJ whole genome shotgun (WGS) entry which is preliminary data.</text>
</comment>
<evidence type="ECO:0000313" key="2">
    <source>
        <dbReference type="Proteomes" id="UP000547674"/>
    </source>
</evidence>
<accession>A0A7Y2H1N8</accession>
<dbReference type="SUPFAM" id="SSF53335">
    <property type="entry name" value="S-adenosyl-L-methionine-dependent methyltransferases"/>
    <property type="match status" value="1"/>
</dbReference>
<dbReference type="GO" id="GO:0032259">
    <property type="term" value="P:methylation"/>
    <property type="evidence" value="ECO:0007669"/>
    <property type="project" value="UniProtKB-KW"/>
</dbReference>
<proteinExistence type="predicted"/>